<feature type="region of interest" description="Disordered" evidence="1">
    <location>
        <begin position="84"/>
        <end position="104"/>
    </location>
</feature>
<protein>
    <submittedName>
        <fullName evidence="2">Uncharacterized protein</fullName>
    </submittedName>
</protein>
<accession>A0ABD1Q9E0</accession>
<dbReference type="AlphaFoldDB" id="A0ABD1Q9E0"/>
<feature type="compositionally biased region" description="Basic and acidic residues" evidence="1">
    <location>
        <begin position="90"/>
        <end position="104"/>
    </location>
</feature>
<keyword evidence="3" id="KW-1185">Reference proteome</keyword>
<comment type="caution">
    <text evidence="2">The sequence shown here is derived from an EMBL/GenBank/DDBJ whole genome shotgun (WGS) entry which is preliminary data.</text>
</comment>
<evidence type="ECO:0000256" key="1">
    <source>
        <dbReference type="SAM" id="MobiDB-lite"/>
    </source>
</evidence>
<reference evidence="3" key="1">
    <citation type="submission" date="2024-07" db="EMBL/GenBank/DDBJ databases">
        <title>Two chromosome-level genome assemblies of Korean endemic species Abeliophyllum distichum and Forsythia ovata (Oleaceae).</title>
        <authorList>
            <person name="Jang H."/>
        </authorList>
    </citation>
    <scope>NUCLEOTIDE SEQUENCE [LARGE SCALE GENOMIC DNA]</scope>
</reference>
<gene>
    <name evidence="2" type="ORF">Adt_40605</name>
</gene>
<sequence length="104" mass="11409">MKVTQNNSEKFFWDPIRSPSGAPISMAGSQGKSLPKLMVWLIMFISANCVVYTLKLLSSSTSCDEDIFLLAAIAFPFTNHQATRGAAIEEPQRGETGGREVRLT</sequence>
<evidence type="ECO:0000313" key="2">
    <source>
        <dbReference type="EMBL" id="KAL2472469.1"/>
    </source>
</evidence>
<proteinExistence type="predicted"/>
<evidence type="ECO:0000313" key="3">
    <source>
        <dbReference type="Proteomes" id="UP001604336"/>
    </source>
</evidence>
<organism evidence="2 3">
    <name type="scientific">Abeliophyllum distichum</name>
    <dbReference type="NCBI Taxonomy" id="126358"/>
    <lineage>
        <taxon>Eukaryota</taxon>
        <taxon>Viridiplantae</taxon>
        <taxon>Streptophyta</taxon>
        <taxon>Embryophyta</taxon>
        <taxon>Tracheophyta</taxon>
        <taxon>Spermatophyta</taxon>
        <taxon>Magnoliopsida</taxon>
        <taxon>eudicotyledons</taxon>
        <taxon>Gunneridae</taxon>
        <taxon>Pentapetalae</taxon>
        <taxon>asterids</taxon>
        <taxon>lamiids</taxon>
        <taxon>Lamiales</taxon>
        <taxon>Oleaceae</taxon>
        <taxon>Forsythieae</taxon>
        <taxon>Abeliophyllum</taxon>
    </lineage>
</organism>
<dbReference type="EMBL" id="JBFOLK010000012">
    <property type="protein sequence ID" value="KAL2472469.1"/>
    <property type="molecule type" value="Genomic_DNA"/>
</dbReference>
<dbReference type="Proteomes" id="UP001604336">
    <property type="component" value="Unassembled WGS sequence"/>
</dbReference>
<name>A0ABD1Q9E0_9LAMI</name>